<proteinExistence type="predicted"/>
<name>A0A5B8REG5_9ZZZZ</name>
<reference evidence="6" key="1">
    <citation type="submission" date="2019-06" db="EMBL/GenBank/DDBJ databases">
        <authorList>
            <person name="Murdoch R.W."/>
            <person name="Fathepure B."/>
        </authorList>
    </citation>
    <scope>NUCLEOTIDE SEQUENCE</scope>
</reference>
<comment type="subunit">
    <text evidence="3">Interacts with COX5B; this interaction may contribute to localize PYROXD2 to the inner face of the inner mitochondrial membrane.</text>
</comment>
<gene>
    <name evidence="6" type="ORF">KBTEX_01535</name>
</gene>
<evidence type="ECO:0000256" key="1">
    <source>
        <dbReference type="ARBA" id="ARBA00004305"/>
    </source>
</evidence>
<evidence type="ECO:0000256" key="2">
    <source>
        <dbReference type="ARBA" id="ARBA00037217"/>
    </source>
</evidence>
<feature type="domain" description="Amine oxidase" evidence="5">
    <location>
        <begin position="22"/>
        <end position="356"/>
    </location>
</feature>
<dbReference type="PANTHER" id="PTHR10668:SF105">
    <property type="entry name" value="DEHYDROGENASE-RELATED"/>
    <property type="match status" value="1"/>
</dbReference>
<comment type="function">
    <text evidence="2">Probable oxidoreductase that may play a role as regulator of mitochondrial function.</text>
</comment>
<dbReference type="InterPro" id="IPR036188">
    <property type="entry name" value="FAD/NAD-bd_sf"/>
</dbReference>
<dbReference type="GO" id="GO:0016491">
    <property type="term" value="F:oxidoreductase activity"/>
    <property type="evidence" value="ECO:0007669"/>
    <property type="project" value="InterPro"/>
</dbReference>
<dbReference type="Gene3D" id="3.50.50.60">
    <property type="entry name" value="FAD/NAD(P)-binding domain"/>
    <property type="match status" value="2"/>
</dbReference>
<dbReference type="SUPFAM" id="SSF51905">
    <property type="entry name" value="FAD/NAD(P)-binding domain"/>
    <property type="match status" value="1"/>
</dbReference>
<organism evidence="6">
    <name type="scientific">uncultured organism</name>
    <dbReference type="NCBI Taxonomy" id="155900"/>
    <lineage>
        <taxon>unclassified sequences</taxon>
        <taxon>environmental samples</taxon>
    </lineage>
</organism>
<dbReference type="PANTHER" id="PTHR10668">
    <property type="entry name" value="PHYTOENE DEHYDROGENASE"/>
    <property type="match status" value="1"/>
</dbReference>
<evidence type="ECO:0000256" key="3">
    <source>
        <dbReference type="ARBA" id="ARBA00038825"/>
    </source>
</evidence>
<protein>
    <recommendedName>
        <fullName evidence="4">Pyridine nucleotide-disulfide oxidoreductase domain-containing protein 2</fullName>
    </recommendedName>
</protein>
<dbReference type="AlphaFoldDB" id="A0A5B8REG5"/>
<sequence length="531" mass="57003">MSDTARDRNADCVIVGSGINSLVCAAGLARRGRRVIVLERNDRPGGCIRTEEATVPGFHHDTLSGFHPLFVTSPGYAALGEALHAQGLEYANTDTPTGVILPDGSHFILSRDRGRNIETMNALAAGDGERFDAAMNAVAAHADTTFTLLGSELKSWGVAKTLFRHGRREGHRGLIRYFGESMESARTWLERTFESGHLRACLAPWILHTGLGPDSALGGHMLRLIAFTLEGAGMPVVRGGSERLVDAFRCVVEANGGRFVTGADVDRVVVEGGRARGVETTAGERYTAGRAVVCSTTPTQLYGRLLRDAAVPARVRDDAARYRYGRGCMQIHLALDEPPEWPDPALREVAMLHLTPGLDGVSRAVNEAERGLLPAEASVVVAQPTALDPSRAPEGKWILWIQLQELPRHIRGDAADSIPAPADGAWDEATREAYADRIVARLAAHVPNLERALLGRRVLSPADLEAMNINLVGGDPYAGDCQADQFLLWRPLNDGDGHRTCIRGLHHIGASTHPGPGLGGVSGHLVAERLG</sequence>
<evidence type="ECO:0000256" key="4">
    <source>
        <dbReference type="ARBA" id="ARBA00040298"/>
    </source>
</evidence>
<dbReference type="Pfam" id="PF01593">
    <property type="entry name" value="Amino_oxidase"/>
    <property type="match status" value="1"/>
</dbReference>
<comment type="subcellular location">
    <subcellularLocation>
        <location evidence="1">Mitochondrion matrix</location>
    </subcellularLocation>
</comment>
<dbReference type="EMBL" id="MN079097">
    <property type="protein sequence ID" value="QEA05215.1"/>
    <property type="molecule type" value="Genomic_DNA"/>
</dbReference>
<accession>A0A5B8REG5</accession>
<dbReference type="InterPro" id="IPR002937">
    <property type="entry name" value="Amino_oxidase"/>
</dbReference>
<evidence type="ECO:0000259" key="5">
    <source>
        <dbReference type="Pfam" id="PF01593"/>
    </source>
</evidence>
<evidence type="ECO:0000313" key="6">
    <source>
        <dbReference type="EMBL" id="QEA05215.1"/>
    </source>
</evidence>